<evidence type="ECO:0000256" key="14">
    <source>
        <dbReference type="ARBA" id="ARBA00025153"/>
    </source>
</evidence>
<dbReference type="NCBIfam" id="TIGR00197">
    <property type="entry name" value="yjeF_nterm"/>
    <property type="match status" value="1"/>
</dbReference>
<evidence type="ECO:0000256" key="11">
    <source>
        <dbReference type="ARBA" id="ARBA00023235"/>
    </source>
</evidence>
<dbReference type="PROSITE" id="PS51385">
    <property type="entry name" value="YJEF_N"/>
    <property type="match status" value="1"/>
</dbReference>
<feature type="binding site" evidence="17">
    <location>
        <position position="266"/>
    </location>
    <ligand>
        <name>(6S)-NADPHX</name>
        <dbReference type="ChEBI" id="CHEBI:64076"/>
    </ligand>
</feature>
<comment type="function">
    <text evidence="17">Catalyzes the dehydration of the S-form of NAD(P)HX at the expense of ADP, which is converted to AMP. Together with NAD(P)HX epimerase, which catalyzes the epimerization of the S- and R-forms, the enzyme allows the repair of both epimers of NAD(P)HX, a damaged form of NAD(P)H that is a result of enzymatic or heat-dependent hydration.</text>
</comment>
<dbReference type="PIRSF" id="PIRSF017184">
    <property type="entry name" value="Nnr"/>
    <property type="match status" value="1"/>
</dbReference>
<dbReference type="InterPro" id="IPR036652">
    <property type="entry name" value="YjeF_N_dom_sf"/>
</dbReference>
<feature type="binding site" evidence="18">
    <location>
        <position position="131"/>
    </location>
    <ligand>
        <name>K(+)</name>
        <dbReference type="ChEBI" id="CHEBI:29103"/>
    </ligand>
</feature>
<keyword evidence="12 17" id="KW-0456">Lyase</keyword>
<dbReference type="InterPro" id="IPR004443">
    <property type="entry name" value="YjeF_N_dom"/>
</dbReference>
<comment type="caution">
    <text evidence="18">Lacks conserved residue(s) required for the propagation of feature annotation.</text>
</comment>
<dbReference type="RefSeq" id="WP_150092965.1">
    <property type="nucleotide sequence ID" value="NZ_JBFUOH010000048.1"/>
</dbReference>
<comment type="catalytic activity">
    <reaction evidence="1 18 19">
        <text>(6R)-NADHX = (6S)-NADHX</text>
        <dbReference type="Rhea" id="RHEA:32215"/>
        <dbReference type="ChEBI" id="CHEBI:64074"/>
        <dbReference type="ChEBI" id="CHEBI:64075"/>
        <dbReference type="EC" id="5.1.99.6"/>
    </reaction>
</comment>
<keyword evidence="8 17" id="KW-0521">NADP</keyword>
<keyword evidence="6 17" id="KW-0547">Nucleotide-binding</keyword>
<evidence type="ECO:0000256" key="2">
    <source>
        <dbReference type="ARBA" id="ARBA00000909"/>
    </source>
</evidence>
<gene>
    <name evidence="18" type="primary">nnrE</name>
    <name evidence="17" type="synonym">nnrD</name>
    <name evidence="22" type="ORF">F2Q65_10085</name>
</gene>
<dbReference type="GO" id="GO:0005524">
    <property type="term" value="F:ATP binding"/>
    <property type="evidence" value="ECO:0007669"/>
    <property type="project" value="UniProtKB-UniRule"/>
</dbReference>
<evidence type="ECO:0000256" key="3">
    <source>
        <dbReference type="ARBA" id="ARBA00006001"/>
    </source>
</evidence>
<evidence type="ECO:0000256" key="4">
    <source>
        <dbReference type="ARBA" id="ARBA00009524"/>
    </source>
</evidence>
<comment type="catalytic activity">
    <reaction evidence="15 17 19">
        <text>(6S)-NADHX + ADP = AMP + phosphate + NADH + H(+)</text>
        <dbReference type="Rhea" id="RHEA:32223"/>
        <dbReference type="ChEBI" id="CHEBI:15378"/>
        <dbReference type="ChEBI" id="CHEBI:43474"/>
        <dbReference type="ChEBI" id="CHEBI:57945"/>
        <dbReference type="ChEBI" id="CHEBI:64074"/>
        <dbReference type="ChEBI" id="CHEBI:456215"/>
        <dbReference type="ChEBI" id="CHEBI:456216"/>
        <dbReference type="EC" id="4.2.1.136"/>
    </reaction>
</comment>
<dbReference type="EC" id="5.1.99.6" evidence="19"/>
<evidence type="ECO:0000256" key="8">
    <source>
        <dbReference type="ARBA" id="ARBA00022857"/>
    </source>
</evidence>
<evidence type="ECO:0000256" key="12">
    <source>
        <dbReference type="ARBA" id="ARBA00023239"/>
    </source>
</evidence>
<comment type="subunit">
    <text evidence="17">Homotetramer.</text>
</comment>
<evidence type="ECO:0000256" key="17">
    <source>
        <dbReference type="HAMAP-Rule" id="MF_01965"/>
    </source>
</evidence>
<feature type="domain" description="YjeF C-terminal" evidence="20">
    <location>
        <begin position="231"/>
        <end position="513"/>
    </location>
</feature>
<organism evidence="22 23">
    <name type="scientific">Thiohalocapsa marina</name>
    <dbReference type="NCBI Taxonomy" id="424902"/>
    <lineage>
        <taxon>Bacteria</taxon>
        <taxon>Pseudomonadati</taxon>
        <taxon>Pseudomonadota</taxon>
        <taxon>Gammaproteobacteria</taxon>
        <taxon>Chromatiales</taxon>
        <taxon>Chromatiaceae</taxon>
        <taxon>Thiohalocapsa</taxon>
    </lineage>
</organism>
<keyword evidence="23" id="KW-1185">Reference proteome</keyword>
<dbReference type="InterPro" id="IPR000631">
    <property type="entry name" value="CARKD"/>
</dbReference>
<dbReference type="SUPFAM" id="SSF53613">
    <property type="entry name" value="Ribokinase-like"/>
    <property type="match status" value="1"/>
</dbReference>
<dbReference type="PANTHER" id="PTHR12592:SF0">
    <property type="entry name" value="ATP-DEPENDENT (S)-NAD(P)H-HYDRATE DEHYDRATASE"/>
    <property type="match status" value="1"/>
</dbReference>
<evidence type="ECO:0000256" key="18">
    <source>
        <dbReference type="HAMAP-Rule" id="MF_01966"/>
    </source>
</evidence>
<feature type="domain" description="YjeF N-terminal" evidence="21">
    <location>
        <begin position="20"/>
        <end position="221"/>
    </location>
</feature>
<evidence type="ECO:0000256" key="13">
    <source>
        <dbReference type="ARBA" id="ARBA00023268"/>
    </source>
</evidence>
<feature type="binding site" evidence="17">
    <location>
        <position position="455"/>
    </location>
    <ligand>
        <name>(6S)-NADPHX</name>
        <dbReference type="ChEBI" id="CHEBI:64076"/>
    </ligand>
</feature>
<dbReference type="Pfam" id="PF03853">
    <property type="entry name" value="YjeF_N"/>
    <property type="match status" value="1"/>
</dbReference>
<dbReference type="InterPro" id="IPR030677">
    <property type="entry name" value="Nnr"/>
</dbReference>
<comment type="similarity">
    <text evidence="3 19">In the N-terminal section; belongs to the NnrE/AIBP family.</text>
</comment>
<dbReference type="Pfam" id="PF01256">
    <property type="entry name" value="Carb_kinase"/>
    <property type="match status" value="1"/>
</dbReference>
<dbReference type="EC" id="4.2.1.136" evidence="19"/>
<dbReference type="NCBIfam" id="TIGR00196">
    <property type="entry name" value="yjeF_cterm"/>
    <property type="match status" value="1"/>
</dbReference>
<feature type="binding site" evidence="18">
    <location>
        <position position="167"/>
    </location>
    <ligand>
        <name>K(+)</name>
        <dbReference type="ChEBI" id="CHEBI:29103"/>
    </ligand>
</feature>
<evidence type="ECO:0000259" key="20">
    <source>
        <dbReference type="PROSITE" id="PS51383"/>
    </source>
</evidence>
<reference evidence="22 23" key="1">
    <citation type="submission" date="2019-09" db="EMBL/GenBank/DDBJ databases">
        <title>Whole-genome sequence of the purple sulfur bacterium Thiohalocapsa marina DSM 19078.</title>
        <authorList>
            <person name="Kyndt J.A."/>
            <person name="Meyer T.E."/>
        </authorList>
    </citation>
    <scope>NUCLEOTIDE SEQUENCE [LARGE SCALE GENOMIC DNA]</scope>
    <source>
        <strain evidence="22 23">DSM 19078</strain>
    </source>
</reference>
<dbReference type="SUPFAM" id="SSF64153">
    <property type="entry name" value="YjeF N-terminal domain-like"/>
    <property type="match status" value="1"/>
</dbReference>
<dbReference type="Gene3D" id="3.40.1190.20">
    <property type="match status" value="1"/>
</dbReference>
<feature type="binding site" evidence="18">
    <location>
        <position position="69"/>
    </location>
    <ligand>
        <name>K(+)</name>
        <dbReference type="ChEBI" id="CHEBI:29103"/>
    </ligand>
</feature>
<feature type="binding site" evidence="18">
    <location>
        <begin position="68"/>
        <end position="72"/>
    </location>
    <ligand>
        <name>(6S)-NADPHX</name>
        <dbReference type="ChEBI" id="CHEBI:64076"/>
    </ligand>
</feature>
<keyword evidence="9 18" id="KW-0630">Potassium</keyword>
<evidence type="ECO:0000256" key="6">
    <source>
        <dbReference type="ARBA" id="ARBA00022741"/>
    </source>
</evidence>
<protein>
    <recommendedName>
        <fullName evidence="19">Bifunctional NAD(P)H-hydrate repair enzyme</fullName>
    </recommendedName>
    <alternativeName>
        <fullName evidence="19">Nicotinamide nucleotide repair protein</fullName>
    </alternativeName>
    <domain>
        <recommendedName>
            <fullName evidence="19">ADP-dependent (S)-NAD(P)H-hydrate dehydratase</fullName>
            <ecNumber evidence="19">4.2.1.136</ecNumber>
        </recommendedName>
        <alternativeName>
            <fullName evidence="19">ADP-dependent NAD(P)HX dehydratase</fullName>
        </alternativeName>
    </domain>
    <domain>
        <recommendedName>
            <fullName evidence="19">NAD(P)H-hydrate epimerase</fullName>
            <ecNumber evidence="19">5.1.99.6</ecNumber>
        </recommendedName>
    </domain>
</protein>
<accession>A0A5M8FJK0</accession>
<keyword evidence="5 18" id="KW-0479">Metal-binding</keyword>
<keyword evidence="13" id="KW-0511">Multifunctional enzyme</keyword>
<dbReference type="GO" id="GO:0046496">
    <property type="term" value="P:nicotinamide nucleotide metabolic process"/>
    <property type="evidence" value="ECO:0007669"/>
    <property type="project" value="UniProtKB-UniRule"/>
</dbReference>
<comment type="cofactor">
    <cofactor evidence="17">
        <name>Mg(2+)</name>
        <dbReference type="ChEBI" id="CHEBI:18420"/>
    </cofactor>
</comment>
<evidence type="ECO:0000256" key="15">
    <source>
        <dbReference type="ARBA" id="ARBA00048238"/>
    </source>
</evidence>
<dbReference type="PANTHER" id="PTHR12592">
    <property type="entry name" value="ATP-DEPENDENT (S)-NAD(P)H-HYDRATE DEHYDRATASE FAMILY MEMBER"/>
    <property type="match status" value="1"/>
</dbReference>
<sequence length="515" mass="52959">MNMPTTERPLPYALYRAEQVRALDRCAIERHHIPGEVLMERAGAAAFGLLRARWPQARRIAVLVGPGNNGGDGYVVARLCLGAGLRVDLLQLGEHRHLEGEAALAARAFAQAGGAGRAWRALPADADLIVDGLLGTGLQRPVAGVWAQAIGAVNGARAPVLALDIPSGLSADTGAVLGAAVEADTTLSFIGLKQGMFTGRGPDCCGEIRFDGLQVPPGIYAGEILSARRLDWRKEAALLPRRRRSAHKGDCGHVLVVGGAPGMSGAARLAAEAALRGGAGLVTLATHPQHAPWLNLTRPELMVQGVDDPAALVPLAQRATVIAVGPGLGQGPWGRAFLQQVLRLERPMVLDADALNLIAADGVGDGSMAAAAADSPPWPSQWVLTPHPGEAARLLGCSVADVEANRFVAARRLQERYGGTVVLKGAGSLILGPGHRPVGVCSQGNPGMASAGMGDVLTGIIAALLGQGLSPEQAAGAGVCLHAAAGDRAARQGQRGLIAGDLIDALRSTLALAEE</sequence>
<dbReference type="InterPro" id="IPR029056">
    <property type="entry name" value="Ribokinase-like"/>
</dbReference>
<feature type="binding site" evidence="17">
    <location>
        <position position="387"/>
    </location>
    <ligand>
        <name>(6S)-NADPHX</name>
        <dbReference type="ChEBI" id="CHEBI:64076"/>
    </ligand>
</feature>
<dbReference type="Gene3D" id="3.40.50.10260">
    <property type="entry name" value="YjeF N-terminal domain"/>
    <property type="match status" value="1"/>
</dbReference>
<evidence type="ECO:0000256" key="19">
    <source>
        <dbReference type="PIRNR" id="PIRNR017184"/>
    </source>
</evidence>
<dbReference type="Proteomes" id="UP000322981">
    <property type="component" value="Unassembled WGS sequence"/>
</dbReference>
<dbReference type="GO" id="GO:0052855">
    <property type="term" value="F:ADP-dependent NAD(P)H-hydrate dehydratase activity"/>
    <property type="evidence" value="ECO:0007669"/>
    <property type="project" value="UniProtKB-UniRule"/>
</dbReference>
<evidence type="ECO:0000256" key="1">
    <source>
        <dbReference type="ARBA" id="ARBA00000013"/>
    </source>
</evidence>
<feature type="binding site" evidence="18">
    <location>
        <position position="164"/>
    </location>
    <ligand>
        <name>(6S)-NADPHX</name>
        <dbReference type="ChEBI" id="CHEBI:64076"/>
    </ligand>
</feature>
<dbReference type="OrthoDB" id="9806925at2"/>
<keyword evidence="7 17" id="KW-0067">ATP-binding</keyword>
<dbReference type="InterPro" id="IPR017953">
    <property type="entry name" value="Carbohydrate_kinase_pred_CS"/>
</dbReference>
<evidence type="ECO:0000256" key="9">
    <source>
        <dbReference type="ARBA" id="ARBA00022958"/>
    </source>
</evidence>
<evidence type="ECO:0000313" key="22">
    <source>
        <dbReference type="EMBL" id="KAA6185068.1"/>
    </source>
</evidence>
<evidence type="ECO:0000256" key="5">
    <source>
        <dbReference type="ARBA" id="ARBA00022723"/>
    </source>
</evidence>
<comment type="similarity">
    <text evidence="17">Belongs to the NnrD/CARKD family.</text>
</comment>
<dbReference type="HAMAP" id="MF_01965">
    <property type="entry name" value="NADHX_dehydratase"/>
    <property type="match status" value="1"/>
</dbReference>
<dbReference type="GO" id="GO:0052856">
    <property type="term" value="F:NAD(P)HX epimerase activity"/>
    <property type="evidence" value="ECO:0007669"/>
    <property type="project" value="UniProtKB-UniRule"/>
</dbReference>
<comment type="function">
    <text evidence="14 19">Bifunctional enzyme that catalyzes the epimerization of the S- and R-forms of NAD(P)HX and the dehydration of the S-form of NAD(P)HX at the expense of ADP, which is converted to AMP. This allows the repair of both epimers of NAD(P)HX, a damaged form of NAD(P)H that is a result of enzymatic or heat-dependent hydration.</text>
</comment>
<feature type="binding site" evidence="17">
    <location>
        <begin position="424"/>
        <end position="428"/>
    </location>
    <ligand>
        <name>AMP</name>
        <dbReference type="ChEBI" id="CHEBI:456215"/>
    </ligand>
</feature>
<comment type="catalytic activity">
    <reaction evidence="2 18 19">
        <text>(6R)-NADPHX = (6S)-NADPHX</text>
        <dbReference type="Rhea" id="RHEA:32227"/>
        <dbReference type="ChEBI" id="CHEBI:64076"/>
        <dbReference type="ChEBI" id="CHEBI:64077"/>
        <dbReference type="EC" id="5.1.99.6"/>
    </reaction>
</comment>
<feature type="binding site" evidence="18">
    <location>
        <begin position="135"/>
        <end position="141"/>
    </location>
    <ligand>
        <name>(6S)-NADPHX</name>
        <dbReference type="ChEBI" id="CHEBI:64076"/>
    </ligand>
</feature>
<dbReference type="EMBL" id="VWXX01000013">
    <property type="protein sequence ID" value="KAA6185068.1"/>
    <property type="molecule type" value="Genomic_DNA"/>
</dbReference>
<comment type="cofactor">
    <cofactor evidence="18 19">
        <name>K(+)</name>
        <dbReference type="ChEBI" id="CHEBI:29103"/>
    </cofactor>
    <text evidence="18 19">Binds 1 potassium ion per subunit.</text>
</comment>
<dbReference type="CDD" id="cd01171">
    <property type="entry name" value="YXKO-related"/>
    <property type="match status" value="1"/>
</dbReference>
<evidence type="ECO:0000256" key="10">
    <source>
        <dbReference type="ARBA" id="ARBA00023027"/>
    </source>
</evidence>
<name>A0A5M8FJK0_9GAMM</name>
<dbReference type="PROSITE" id="PS51383">
    <property type="entry name" value="YJEF_C_3"/>
    <property type="match status" value="1"/>
</dbReference>
<comment type="similarity">
    <text evidence="18">Belongs to the NnrE/AIBP family.</text>
</comment>
<dbReference type="PROSITE" id="PS01050">
    <property type="entry name" value="YJEF_C_2"/>
    <property type="match status" value="1"/>
</dbReference>
<evidence type="ECO:0000313" key="23">
    <source>
        <dbReference type="Proteomes" id="UP000322981"/>
    </source>
</evidence>
<keyword evidence="10 17" id="KW-0520">NAD</keyword>
<proteinExistence type="inferred from homology"/>
<comment type="function">
    <text evidence="18">Catalyzes the epimerization of the S- and R-forms of NAD(P)HX, a damaged form of NAD(P)H that is a result of enzymatic or heat-dependent hydration. This is a prerequisite for the S-specific NAD(P)H-hydrate dehydratase to allow the repair of both epimers of NAD(P)HX.</text>
</comment>
<feature type="binding site" evidence="17">
    <location>
        <position position="454"/>
    </location>
    <ligand>
        <name>AMP</name>
        <dbReference type="ChEBI" id="CHEBI:456215"/>
    </ligand>
</feature>
<keyword evidence="11 18" id="KW-0413">Isomerase</keyword>
<dbReference type="AlphaFoldDB" id="A0A5M8FJK0"/>
<dbReference type="HAMAP" id="MF_01966">
    <property type="entry name" value="NADHX_epimerase"/>
    <property type="match status" value="1"/>
</dbReference>
<comment type="catalytic activity">
    <reaction evidence="16 17 19">
        <text>(6S)-NADPHX + ADP = AMP + phosphate + NADPH + H(+)</text>
        <dbReference type="Rhea" id="RHEA:32235"/>
        <dbReference type="ChEBI" id="CHEBI:15378"/>
        <dbReference type="ChEBI" id="CHEBI:43474"/>
        <dbReference type="ChEBI" id="CHEBI:57783"/>
        <dbReference type="ChEBI" id="CHEBI:64076"/>
        <dbReference type="ChEBI" id="CHEBI:456215"/>
        <dbReference type="ChEBI" id="CHEBI:456216"/>
        <dbReference type="EC" id="4.2.1.136"/>
    </reaction>
</comment>
<evidence type="ECO:0000256" key="7">
    <source>
        <dbReference type="ARBA" id="ARBA00022840"/>
    </source>
</evidence>
<evidence type="ECO:0000259" key="21">
    <source>
        <dbReference type="PROSITE" id="PS51385"/>
    </source>
</evidence>
<feature type="binding site" evidence="17">
    <location>
        <position position="327"/>
    </location>
    <ligand>
        <name>(6S)-NADPHX</name>
        <dbReference type="ChEBI" id="CHEBI:64076"/>
    </ligand>
</feature>
<dbReference type="GO" id="GO:0046872">
    <property type="term" value="F:metal ion binding"/>
    <property type="evidence" value="ECO:0007669"/>
    <property type="project" value="UniProtKB-UniRule"/>
</dbReference>
<comment type="similarity">
    <text evidence="4 19">In the C-terminal section; belongs to the NnrD/CARKD family.</text>
</comment>
<evidence type="ECO:0000256" key="16">
    <source>
        <dbReference type="ARBA" id="ARBA00049209"/>
    </source>
</evidence>
<comment type="caution">
    <text evidence="22">The sequence shown here is derived from an EMBL/GenBank/DDBJ whole genome shotgun (WGS) entry which is preliminary data.</text>
</comment>
<dbReference type="GO" id="GO:0110051">
    <property type="term" value="P:metabolite repair"/>
    <property type="evidence" value="ECO:0007669"/>
    <property type="project" value="TreeGrafter"/>
</dbReference>